<name>A0A7V1GE88_9GAMM</name>
<comment type="caution">
    <text evidence="1">The sequence shown here is derived from an EMBL/GenBank/DDBJ whole genome shotgun (WGS) entry which is preliminary data.</text>
</comment>
<keyword evidence="1" id="KW-0808">Transferase</keyword>
<dbReference type="Proteomes" id="UP000886188">
    <property type="component" value="Unassembled WGS sequence"/>
</dbReference>
<dbReference type="EMBL" id="DRGM01000065">
    <property type="protein sequence ID" value="HEA16012.1"/>
    <property type="molecule type" value="Genomic_DNA"/>
</dbReference>
<accession>A0A7V1GE88</accession>
<reference evidence="1" key="1">
    <citation type="journal article" date="2020" name="mSystems">
        <title>Genome- and Community-Level Interaction Insights into Carbon Utilization and Element Cycling Functions of Hydrothermarchaeota in Hydrothermal Sediment.</title>
        <authorList>
            <person name="Zhou Z."/>
            <person name="Liu Y."/>
            <person name="Xu W."/>
            <person name="Pan J."/>
            <person name="Luo Z.H."/>
            <person name="Li M."/>
        </authorList>
    </citation>
    <scope>NUCLEOTIDE SEQUENCE [LARGE SCALE GENOMIC DNA]</scope>
    <source>
        <strain evidence="1">HyVt-346</strain>
    </source>
</reference>
<sequence>MALASVLKPQFFSANQYNPCLLQEEYIGELSDLRKQASWL</sequence>
<evidence type="ECO:0000313" key="1">
    <source>
        <dbReference type="EMBL" id="HEA16012.1"/>
    </source>
</evidence>
<protein>
    <submittedName>
        <fullName evidence="1">PAS domain-containing sensor histidine kinase</fullName>
    </submittedName>
</protein>
<feature type="non-terminal residue" evidence="1">
    <location>
        <position position="40"/>
    </location>
</feature>
<organism evidence="1">
    <name type="scientific">Pseudoalteromonas prydzensis</name>
    <dbReference type="NCBI Taxonomy" id="182141"/>
    <lineage>
        <taxon>Bacteria</taxon>
        <taxon>Pseudomonadati</taxon>
        <taxon>Pseudomonadota</taxon>
        <taxon>Gammaproteobacteria</taxon>
        <taxon>Alteromonadales</taxon>
        <taxon>Pseudoalteromonadaceae</taxon>
        <taxon>Pseudoalteromonas</taxon>
    </lineage>
</organism>
<gene>
    <name evidence="1" type="ORF">ENH88_06110</name>
</gene>
<keyword evidence="1" id="KW-0418">Kinase</keyword>
<proteinExistence type="predicted"/>
<dbReference type="AlphaFoldDB" id="A0A7V1GE88"/>
<dbReference type="GO" id="GO:0016301">
    <property type="term" value="F:kinase activity"/>
    <property type="evidence" value="ECO:0007669"/>
    <property type="project" value="UniProtKB-KW"/>
</dbReference>